<feature type="non-terminal residue" evidence="8">
    <location>
        <position position="413"/>
    </location>
</feature>
<dbReference type="Pfam" id="PF03051">
    <property type="entry name" value="Peptidase_C1_2"/>
    <property type="match status" value="2"/>
</dbReference>
<dbReference type="PANTHER" id="PTHR10363">
    <property type="entry name" value="BLEOMYCIN HYDROLASE"/>
    <property type="match status" value="1"/>
</dbReference>
<dbReference type="Proteomes" id="UP000595437">
    <property type="component" value="Chromosome 1"/>
</dbReference>
<evidence type="ECO:0000313" key="9">
    <source>
        <dbReference type="Proteomes" id="UP000595437"/>
    </source>
</evidence>
<organism evidence="8 9">
    <name type="scientific">Caligus rogercresseyi</name>
    <name type="common">Sea louse</name>
    <dbReference type="NCBI Taxonomy" id="217165"/>
    <lineage>
        <taxon>Eukaryota</taxon>
        <taxon>Metazoa</taxon>
        <taxon>Ecdysozoa</taxon>
        <taxon>Arthropoda</taxon>
        <taxon>Crustacea</taxon>
        <taxon>Multicrustacea</taxon>
        <taxon>Hexanauplia</taxon>
        <taxon>Copepoda</taxon>
        <taxon>Siphonostomatoida</taxon>
        <taxon>Caligidae</taxon>
        <taxon>Caligus</taxon>
    </lineage>
</organism>
<dbReference type="EMBL" id="CP045890">
    <property type="protein sequence ID" value="QQP55791.1"/>
    <property type="molecule type" value="Genomic_DNA"/>
</dbReference>
<dbReference type="PIRSF" id="PIRSF005700">
    <property type="entry name" value="PepC"/>
    <property type="match status" value="1"/>
</dbReference>
<dbReference type="PANTHER" id="PTHR10363:SF2">
    <property type="entry name" value="BLEOMYCIN HYDROLASE"/>
    <property type="match status" value="1"/>
</dbReference>
<feature type="active site" evidence="7">
    <location>
        <position position="333"/>
    </location>
</feature>
<evidence type="ECO:0000256" key="5">
    <source>
        <dbReference type="ARBA" id="ARBA00022801"/>
    </source>
</evidence>
<keyword evidence="6" id="KW-0788">Thiol protease</keyword>
<dbReference type="InterPro" id="IPR025660">
    <property type="entry name" value="Pept_his_AS"/>
</dbReference>
<dbReference type="EC" id="3.4.22.40" evidence="2"/>
<dbReference type="InterPro" id="IPR000169">
    <property type="entry name" value="Pept_cys_AS"/>
</dbReference>
<dbReference type="GO" id="GO:0043418">
    <property type="term" value="P:homocysteine catabolic process"/>
    <property type="evidence" value="ECO:0007669"/>
    <property type="project" value="TreeGrafter"/>
</dbReference>
<keyword evidence="5 8" id="KW-0378">Hydrolase</keyword>
<proteinExistence type="predicted"/>
<dbReference type="SUPFAM" id="SSF54001">
    <property type="entry name" value="Cysteine proteinases"/>
    <property type="match status" value="1"/>
</dbReference>
<evidence type="ECO:0000256" key="7">
    <source>
        <dbReference type="PIRSR" id="PIRSR005700-1"/>
    </source>
</evidence>
<protein>
    <recommendedName>
        <fullName evidence="3">Bleomycin hydrolase</fullName>
        <ecNumber evidence="2">3.4.22.40</ecNumber>
    </recommendedName>
</protein>
<sequence>EKLQALRSEFLRDEKNILAQNIVSTSNPQSACMNRGAYELNSGVFSHKLSDEGKPVCNQRASGRCWLFAALNAMRFEFSQSYLFFCDKIERANFFLHKILEVMEKNPDADPSDRLLGYLLTDPLQDGGQWGMVAGLVEKYGVLPKKCFPESFSSESSYRMNNMLSSKLRQFCRNLVNMSQKGTSKEDMLLEIEVYMEPIYRTFVWEYYDKSKAYKKIGPISPLDFYQSISSPYGIGSEAGAFCWQGLRCGAPWNACGGSPIIYNNQSIETLLSISAESIKDGSAVWCGLDMTMFQEGIMDLKLFDHELTFGTQFALGMGKADRLRYRDSAMGHAVTLTGVSLSEEGAPSKWRIENSWGKDFGQEGYLSMTSDWFREFGFEIVVKKDYVPQEIIDVFKMEPIVLPAWDPMGVLA</sequence>
<reference evidence="9" key="1">
    <citation type="submission" date="2021-01" db="EMBL/GenBank/DDBJ databases">
        <title>Caligus Genome Assembly.</title>
        <authorList>
            <person name="Gallardo-Escarate C."/>
        </authorList>
    </citation>
    <scope>NUCLEOTIDE SEQUENCE [LARGE SCALE GENOMIC DNA]</scope>
</reference>
<evidence type="ECO:0000256" key="4">
    <source>
        <dbReference type="ARBA" id="ARBA00022670"/>
    </source>
</evidence>
<comment type="catalytic activity">
    <reaction evidence="1">
        <text>Inactivates bleomycin B2 (a cytotoxic glycometallopeptide) by hydrolysis of a carboxyamide bond of beta-aminoalanine, but also shows general aminopeptidase activity. The specificity varies somewhat with source, but amino acid arylamides of Met, Leu and Ala are preferred.</text>
        <dbReference type="EC" id="3.4.22.40"/>
    </reaction>
</comment>
<dbReference type="GO" id="GO:0004197">
    <property type="term" value="F:cysteine-type endopeptidase activity"/>
    <property type="evidence" value="ECO:0007669"/>
    <property type="project" value="UniProtKB-EC"/>
</dbReference>
<gene>
    <name evidence="8" type="ORF">FKW44_000238</name>
</gene>
<evidence type="ECO:0000256" key="1">
    <source>
        <dbReference type="ARBA" id="ARBA00000423"/>
    </source>
</evidence>
<name>A0A7T8QUR1_CALRO</name>
<accession>A0A7T8QUR1</accession>
<dbReference type="InterPro" id="IPR038765">
    <property type="entry name" value="Papain-like_cys_pep_sf"/>
</dbReference>
<dbReference type="GO" id="GO:0006508">
    <property type="term" value="P:proteolysis"/>
    <property type="evidence" value="ECO:0007669"/>
    <property type="project" value="UniProtKB-KW"/>
</dbReference>
<dbReference type="InterPro" id="IPR004134">
    <property type="entry name" value="Peptidase_C1B"/>
</dbReference>
<dbReference type="PROSITE" id="PS00639">
    <property type="entry name" value="THIOL_PROTEASE_HIS"/>
    <property type="match status" value="1"/>
</dbReference>
<dbReference type="PROSITE" id="PS00139">
    <property type="entry name" value="THIOL_PROTEASE_CYS"/>
    <property type="match status" value="1"/>
</dbReference>
<keyword evidence="4" id="KW-0645">Protease</keyword>
<dbReference type="GO" id="GO:0009636">
    <property type="term" value="P:response to toxic substance"/>
    <property type="evidence" value="ECO:0007669"/>
    <property type="project" value="TreeGrafter"/>
</dbReference>
<dbReference type="Gene3D" id="3.90.70.10">
    <property type="entry name" value="Cysteine proteinases"/>
    <property type="match status" value="1"/>
</dbReference>
<evidence type="ECO:0000256" key="3">
    <source>
        <dbReference type="ARBA" id="ARBA00022227"/>
    </source>
</evidence>
<dbReference type="GO" id="GO:0070005">
    <property type="term" value="F:cysteine-type aminopeptidase activity"/>
    <property type="evidence" value="ECO:0007669"/>
    <property type="project" value="InterPro"/>
</dbReference>
<dbReference type="OrthoDB" id="2666448at2759"/>
<evidence type="ECO:0000256" key="2">
    <source>
        <dbReference type="ARBA" id="ARBA00012465"/>
    </source>
</evidence>
<feature type="active site" evidence="7">
    <location>
        <position position="355"/>
    </location>
</feature>
<dbReference type="GO" id="GO:0005737">
    <property type="term" value="C:cytoplasm"/>
    <property type="evidence" value="ECO:0007669"/>
    <property type="project" value="TreeGrafter"/>
</dbReference>
<dbReference type="AlphaFoldDB" id="A0A7T8QUR1"/>
<evidence type="ECO:0000313" key="8">
    <source>
        <dbReference type="EMBL" id="QQP55791.1"/>
    </source>
</evidence>
<evidence type="ECO:0000256" key="6">
    <source>
        <dbReference type="ARBA" id="ARBA00022807"/>
    </source>
</evidence>
<keyword evidence="9" id="KW-1185">Reference proteome</keyword>
<feature type="active site" evidence="7">
    <location>
        <position position="65"/>
    </location>
</feature>